<comment type="caution">
    <text evidence="2">The sequence shown here is derived from an EMBL/GenBank/DDBJ whole genome shotgun (WGS) entry which is preliminary data.</text>
</comment>
<gene>
    <name evidence="3" type="ORF">ENL48_07250</name>
    <name evidence="2" type="ORF">ENX77_06230</name>
</gene>
<dbReference type="AlphaFoldDB" id="A0A7C3UL39"/>
<dbReference type="PANTHER" id="PTHR34236">
    <property type="entry name" value="DIMETHYL SULFOXIDE REDUCTASE TRANSCRIPTIONAL ACTIVATOR"/>
    <property type="match status" value="1"/>
</dbReference>
<organism evidence="2">
    <name type="scientific">Geoglobus ahangari</name>
    <dbReference type="NCBI Taxonomy" id="113653"/>
    <lineage>
        <taxon>Archaea</taxon>
        <taxon>Methanobacteriati</taxon>
        <taxon>Methanobacteriota</taxon>
        <taxon>Archaeoglobi</taxon>
        <taxon>Archaeoglobales</taxon>
        <taxon>Archaeoglobaceae</taxon>
        <taxon>Geoglobus</taxon>
    </lineage>
</organism>
<dbReference type="EMBL" id="DRUC01000110">
    <property type="protein sequence ID" value="HHF48893.1"/>
    <property type="molecule type" value="Genomic_DNA"/>
</dbReference>
<dbReference type="EMBL" id="DTPI01000031">
    <property type="protein sequence ID" value="HGE66693.1"/>
    <property type="molecule type" value="Genomic_DNA"/>
</dbReference>
<name>A0A7C3UL39_9EURY</name>
<dbReference type="Pfam" id="PF04967">
    <property type="entry name" value="HTH_10"/>
    <property type="match status" value="1"/>
</dbReference>
<evidence type="ECO:0000313" key="3">
    <source>
        <dbReference type="EMBL" id="HHF48893.1"/>
    </source>
</evidence>
<protein>
    <submittedName>
        <fullName evidence="2">Bacterio-opsin activator</fullName>
    </submittedName>
</protein>
<proteinExistence type="predicted"/>
<feature type="domain" description="HTH bat-type" evidence="1">
    <location>
        <begin position="144"/>
        <end position="195"/>
    </location>
</feature>
<evidence type="ECO:0000259" key="1">
    <source>
        <dbReference type="Pfam" id="PF04967"/>
    </source>
</evidence>
<dbReference type="InterPro" id="IPR007050">
    <property type="entry name" value="HTH_bacterioopsin"/>
</dbReference>
<reference evidence="2" key="1">
    <citation type="journal article" date="2020" name="mSystems">
        <title>Genome- and Community-Level Interaction Insights into Carbon Utilization and Element Cycling Functions of Hydrothermarchaeota in Hydrothermal Sediment.</title>
        <authorList>
            <person name="Zhou Z."/>
            <person name="Liu Y."/>
            <person name="Xu W."/>
            <person name="Pan J."/>
            <person name="Luo Z.H."/>
            <person name="Li M."/>
        </authorList>
    </citation>
    <scope>NUCLEOTIDE SEQUENCE [LARGE SCALE GENOMIC DNA]</scope>
    <source>
        <strain evidence="3">SpSt-10</strain>
        <strain evidence="2">SpSt-97</strain>
    </source>
</reference>
<dbReference type="PANTHER" id="PTHR34236:SF1">
    <property type="entry name" value="DIMETHYL SULFOXIDE REDUCTASE TRANSCRIPTIONAL ACTIVATOR"/>
    <property type="match status" value="1"/>
</dbReference>
<sequence length="199" mass="22828">MLSVQIKTKLPENCTFGTITEIMRNATMKLEGLISMGESVKGLLRVKAEEVEKILQTLPSYCEGIALSSKEVKILIREHTCLIVVPILQSGCIITDIEIKDREIVWNIICDEDSFLKMIKILEKEGVDFEIVYKGRVNDKSNVTYREEEILKIALEKGYFDFPRKIKLEELAKHFGVAPSTLSEILRRGLKKILEMYFK</sequence>
<accession>A0A7C3UL39</accession>
<evidence type="ECO:0000313" key="2">
    <source>
        <dbReference type="EMBL" id="HGE66693.1"/>
    </source>
</evidence>